<evidence type="ECO:0000256" key="2">
    <source>
        <dbReference type="ARBA" id="ARBA00009142"/>
    </source>
</evidence>
<feature type="transmembrane region" description="Helical" evidence="6">
    <location>
        <begin position="66"/>
        <end position="87"/>
    </location>
</feature>
<dbReference type="PANTHER" id="PTHR43701">
    <property type="entry name" value="MEMBRANE TRANSPORTER PROTEIN MJ0441-RELATED"/>
    <property type="match status" value="1"/>
</dbReference>
<gene>
    <name evidence="7" type="ORF">L21TH_1297</name>
</gene>
<keyword evidence="3 6" id="KW-0812">Transmembrane</keyword>
<comment type="caution">
    <text evidence="7">The sequence shown here is derived from an EMBL/GenBank/DDBJ whole genome shotgun (WGS) entry which is preliminary data.</text>
</comment>
<dbReference type="Pfam" id="PF01925">
    <property type="entry name" value="TauE"/>
    <property type="match status" value="1"/>
</dbReference>
<organism evidence="7 8">
    <name type="scientific">Caldisalinibacter kiritimatiensis</name>
    <dbReference type="NCBI Taxonomy" id="1304284"/>
    <lineage>
        <taxon>Bacteria</taxon>
        <taxon>Bacillati</taxon>
        <taxon>Bacillota</taxon>
        <taxon>Tissierellia</taxon>
        <taxon>Tissierellales</taxon>
        <taxon>Thermohalobacteraceae</taxon>
        <taxon>Caldisalinibacter</taxon>
    </lineage>
</organism>
<reference evidence="7 8" key="1">
    <citation type="journal article" date="2015" name="Geomicrobiol. J.">
        <title>Caldisalinibacter kiritimatiensis gen. nov., sp. nov., a moderately thermohalophilic thiosulfate-reducing bacterium from a hypersaline microbial mat.</title>
        <authorList>
            <person name="Ben Hania W."/>
            <person name="Joseph M."/>
            <person name="Fiebig A."/>
            <person name="Bunk B."/>
            <person name="Klenk H.-P."/>
            <person name="Fardeau M.-L."/>
            <person name="Spring S."/>
        </authorList>
    </citation>
    <scope>NUCLEOTIDE SEQUENCE [LARGE SCALE GENOMIC DNA]</scope>
    <source>
        <strain evidence="7 8">L21-TH-D2</strain>
    </source>
</reference>
<dbReference type="GO" id="GO:0005886">
    <property type="term" value="C:plasma membrane"/>
    <property type="evidence" value="ECO:0007669"/>
    <property type="project" value="UniProtKB-SubCell"/>
</dbReference>
<keyword evidence="6" id="KW-1003">Cell membrane</keyword>
<dbReference type="EMBL" id="ARZA01000130">
    <property type="protein sequence ID" value="EOD00696.1"/>
    <property type="molecule type" value="Genomic_DNA"/>
</dbReference>
<evidence type="ECO:0000256" key="4">
    <source>
        <dbReference type="ARBA" id="ARBA00022989"/>
    </source>
</evidence>
<dbReference type="Proteomes" id="UP000013378">
    <property type="component" value="Unassembled WGS sequence"/>
</dbReference>
<evidence type="ECO:0000313" key="8">
    <source>
        <dbReference type="Proteomes" id="UP000013378"/>
    </source>
</evidence>
<feature type="transmembrane region" description="Helical" evidence="6">
    <location>
        <begin position="6"/>
        <end position="30"/>
    </location>
</feature>
<dbReference type="AlphaFoldDB" id="R1CPU4"/>
<dbReference type="STRING" id="1304284.L21TH_1297"/>
<feature type="transmembrane region" description="Helical" evidence="6">
    <location>
        <begin position="94"/>
        <end position="112"/>
    </location>
</feature>
<feature type="transmembrane region" description="Helical" evidence="6">
    <location>
        <begin position="42"/>
        <end position="60"/>
    </location>
</feature>
<evidence type="ECO:0000313" key="7">
    <source>
        <dbReference type="EMBL" id="EOD00696.1"/>
    </source>
</evidence>
<dbReference type="RefSeq" id="WP_006312089.1">
    <property type="nucleotide sequence ID" value="NZ_ARZA01000130.1"/>
</dbReference>
<evidence type="ECO:0000256" key="6">
    <source>
        <dbReference type="RuleBase" id="RU363041"/>
    </source>
</evidence>
<evidence type="ECO:0000256" key="1">
    <source>
        <dbReference type="ARBA" id="ARBA00004141"/>
    </source>
</evidence>
<accession>R1CPU4</accession>
<dbReference type="PANTHER" id="PTHR43701:SF2">
    <property type="entry name" value="MEMBRANE TRANSPORTER PROTEIN YJNA-RELATED"/>
    <property type="match status" value="1"/>
</dbReference>
<comment type="subcellular location">
    <subcellularLocation>
        <location evidence="6">Cell membrane</location>
        <topology evidence="6">Multi-pass membrane protein</topology>
    </subcellularLocation>
    <subcellularLocation>
        <location evidence="1">Membrane</location>
        <topology evidence="1">Multi-pass membrane protein</topology>
    </subcellularLocation>
</comment>
<dbReference type="OrthoDB" id="25340at2"/>
<evidence type="ECO:0000256" key="3">
    <source>
        <dbReference type="ARBA" id="ARBA00022692"/>
    </source>
</evidence>
<name>R1CPU4_9FIRM</name>
<dbReference type="eggNOG" id="COG0730">
    <property type="taxonomic scope" value="Bacteria"/>
</dbReference>
<keyword evidence="5 6" id="KW-0472">Membrane</keyword>
<keyword evidence="4 6" id="KW-1133">Transmembrane helix</keyword>
<dbReference type="InterPro" id="IPR051598">
    <property type="entry name" value="TSUP/Inactive_protease-like"/>
</dbReference>
<sequence>MILFLIGILSGIIGGMGIGGGTILIPALIFFASLKQHQAQGINLITFIPMAIVALITHFANKNIEIRLSIIIICFGLVGAFIGSTIAVSTKPDILRKLFAIFLFLMGLYEIYKKPVK</sequence>
<keyword evidence="8" id="KW-1185">Reference proteome</keyword>
<proteinExistence type="inferred from homology"/>
<evidence type="ECO:0000256" key="5">
    <source>
        <dbReference type="ARBA" id="ARBA00023136"/>
    </source>
</evidence>
<dbReference type="InterPro" id="IPR002781">
    <property type="entry name" value="TM_pro_TauE-like"/>
</dbReference>
<comment type="similarity">
    <text evidence="2 6">Belongs to the 4-toluene sulfonate uptake permease (TSUP) (TC 2.A.102) family.</text>
</comment>
<protein>
    <recommendedName>
        <fullName evidence="6">Probable membrane transporter protein</fullName>
    </recommendedName>
</protein>